<evidence type="ECO:0000256" key="19">
    <source>
        <dbReference type="ARBA" id="ARBA00044770"/>
    </source>
</evidence>
<dbReference type="Pfam" id="PF01098">
    <property type="entry name" value="FTSW_RODA_SPOVE"/>
    <property type="match status" value="1"/>
</dbReference>
<feature type="compositionally biased region" description="Basic and acidic residues" evidence="22">
    <location>
        <begin position="456"/>
        <end position="467"/>
    </location>
</feature>
<evidence type="ECO:0000256" key="1">
    <source>
        <dbReference type="ARBA" id="ARBA00004651"/>
    </source>
</evidence>
<evidence type="ECO:0000256" key="20">
    <source>
        <dbReference type="ARBA" id="ARBA00049902"/>
    </source>
</evidence>
<keyword evidence="12" id="KW-0131">Cell cycle</keyword>
<dbReference type="GO" id="GO:0009252">
    <property type="term" value="P:peptidoglycan biosynthetic process"/>
    <property type="evidence" value="ECO:0007669"/>
    <property type="project" value="UniProtKB-KW"/>
</dbReference>
<feature type="transmembrane region" description="Helical" evidence="23">
    <location>
        <begin position="44"/>
        <end position="64"/>
    </location>
</feature>
<keyword evidence="11 23" id="KW-0472">Membrane</keyword>
<evidence type="ECO:0000256" key="23">
    <source>
        <dbReference type="SAM" id="Phobius"/>
    </source>
</evidence>
<keyword evidence="5" id="KW-0328">Glycosyltransferase</keyword>
<evidence type="ECO:0000256" key="9">
    <source>
        <dbReference type="ARBA" id="ARBA00022984"/>
    </source>
</evidence>
<sequence>MTAVEQEPQASPERRRRVRAERGFTAFRTALTAWLSRPLASFHLVLALTGLLGVIGVVMVLSASSVASVDPKTGAGAYGLFKKHVIFVIIGSIVFLIGLRVPLKRIRQFVSMAMLGSVLLLVLVLTPLGSKHFGSQGWFDIGGFVSFQPVEFAKVALALWGAHILVMKYNVLNQWRHLMVPVVPAALLMFALVMAQPDLGGTITLAVVLFALLWFAGAPKRLFGVIFAGGIAGAIVLALISSYRLDRVLSFLSPDADTKGSSYQALQAKYALADGGLFGRGLGQGPSKYNYLPNVHNDFIFALIGEELGFIGCAVVLSLFAGLAIVGLRIATRNIDPWIRIVAGTLTVFLVAQAAINIGYVVGLLPVTGVTLPLISAGGTSLVVTMLILGILANAARHEPEAVAALRSQGPGKFGRLLRIPAPDPYRPPAKRKGSVRATGKAARPAARVARPAPAQERRRSVREPGRRSTATRGQVKRRGRK</sequence>
<feature type="region of interest" description="Disordered" evidence="22">
    <location>
        <begin position="419"/>
        <end position="482"/>
    </location>
</feature>
<evidence type="ECO:0000313" key="25">
    <source>
        <dbReference type="Proteomes" id="UP000199515"/>
    </source>
</evidence>
<keyword evidence="7 23" id="KW-0812">Transmembrane</keyword>
<evidence type="ECO:0000256" key="13">
    <source>
        <dbReference type="ARBA" id="ARBA00023316"/>
    </source>
</evidence>
<evidence type="ECO:0000256" key="7">
    <source>
        <dbReference type="ARBA" id="ARBA00022692"/>
    </source>
</evidence>
<keyword evidence="13" id="KW-0961">Cell wall biogenesis/degradation</keyword>
<comment type="function">
    <text evidence="21">Peptidoglycan polymerase that is essential for cell division.</text>
</comment>
<dbReference type="GO" id="GO:0005886">
    <property type="term" value="C:plasma membrane"/>
    <property type="evidence" value="ECO:0007669"/>
    <property type="project" value="UniProtKB-SubCell"/>
</dbReference>
<evidence type="ECO:0000256" key="16">
    <source>
        <dbReference type="ARBA" id="ARBA00038053"/>
    </source>
</evidence>
<evidence type="ECO:0000256" key="10">
    <source>
        <dbReference type="ARBA" id="ARBA00022989"/>
    </source>
</evidence>
<evidence type="ECO:0000256" key="5">
    <source>
        <dbReference type="ARBA" id="ARBA00022676"/>
    </source>
</evidence>
<dbReference type="GO" id="GO:0032153">
    <property type="term" value="C:cell division site"/>
    <property type="evidence" value="ECO:0007669"/>
    <property type="project" value="TreeGrafter"/>
</dbReference>
<feature type="transmembrane region" description="Helical" evidence="23">
    <location>
        <begin position="374"/>
        <end position="393"/>
    </location>
</feature>
<dbReference type="InterPro" id="IPR018365">
    <property type="entry name" value="Cell_cycle_FtsW-rel_CS"/>
</dbReference>
<evidence type="ECO:0000256" key="17">
    <source>
        <dbReference type="ARBA" id="ARBA00041185"/>
    </source>
</evidence>
<accession>A0A1H3GBI2</accession>
<comment type="catalytic activity">
    <reaction evidence="20">
        <text>[GlcNAc-(1-&gt;4)-Mur2Ac(oyl-L-Ala-gamma-D-Glu-L-Lys-D-Ala-D-Ala)](n)-di-trans,octa-cis-undecaprenyl diphosphate + beta-D-GlcNAc-(1-&gt;4)-Mur2Ac(oyl-L-Ala-gamma-D-Glu-L-Lys-D-Ala-D-Ala)-di-trans,octa-cis-undecaprenyl diphosphate = [GlcNAc-(1-&gt;4)-Mur2Ac(oyl-L-Ala-gamma-D-Glu-L-Lys-D-Ala-D-Ala)](n+1)-di-trans,octa-cis-undecaprenyl diphosphate + di-trans,octa-cis-undecaprenyl diphosphate + H(+)</text>
        <dbReference type="Rhea" id="RHEA:23708"/>
        <dbReference type="Rhea" id="RHEA-COMP:9602"/>
        <dbReference type="Rhea" id="RHEA-COMP:9603"/>
        <dbReference type="ChEBI" id="CHEBI:15378"/>
        <dbReference type="ChEBI" id="CHEBI:58405"/>
        <dbReference type="ChEBI" id="CHEBI:60033"/>
        <dbReference type="ChEBI" id="CHEBI:78435"/>
        <dbReference type="EC" id="2.4.99.28"/>
    </reaction>
</comment>
<dbReference type="NCBIfam" id="TIGR02614">
    <property type="entry name" value="ftsW"/>
    <property type="match status" value="1"/>
</dbReference>
<keyword evidence="4 24" id="KW-0132">Cell division</keyword>
<evidence type="ECO:0000256" key="8">
    <source>
        <dbReference type="ARBA" id="ARBA00022960"/>
    </source>
</evidence>
<evidence type="ECO:0000256" key="11">
    <source>
        <dbReference type="ARBA" id="ARBA00023136"/>
    </source>
</evidence>
<evidence type="ECO:0000256" key="4">
    <source>
        <dbReference type="ARBA" id="ARBA00022618"/>
    </source>
</evidence>
<keyword evidence="25" id="KW-1185">Reference proteome</keyword>
<dbReference type="GO" id="GO:0071555">
    <property type="term" value="P:cell wall organization"/>
    <property type="evidence" value="ECO:0007669"/>
    <property type="project" value="UniProtKB-KW"/>
</dbReference>
<dbReference type="EC" id="2.4.99.28" evidence="19"/>
<evidence type="ECO:0000256" key="14">
    <source>
        <dbReference type="ARBA" id="ARBA00032370"/>
    </source>
</evidence>
<keyword evidence="9" id="KW-0573">Peptidoglycan synthesis</keyword>
<keyword evidence="6" id="KW-0808">Transferase</keyword>
<dbReference type="OrthoDB" id="9768187at2"/>
<evidence type="ECO:0000256" key="2">
    <source>
        <dbReference type="ARBA" id="ARBA00004752"/>
    </source>
</evidence>
<dbReference type="EMBL" id="FNON01000004">
    <property type="protein sequence ID" value="SDY00417.1"/>
    <property type="molecule type" value="Genomic_DNA"/>
</dbReference>
<name>A0A1H3GBI2_9PSEU</name>
<feature type="transmembrane region" description="Helical" evidence="23">
    <location>
        <begin position="299"/>
        <end position="326"/>
    </location>
</feature>
<evidence type="ECO:0000256" key="12">
    <source>
        <dbReference type="ARBA" id="ARBA00023306"/>
    </source>
</evidence>
<reference evidence="24 25" key="1">
    <citation type="submission" date="2016-10" db="EMBL/GenBank/DDBJ databases">
        <authorList>
            <person name="de Groot N.N."/>
        </authorList>
    </citation>
    <scope>NUCLEOTIDE SEQUENCE [LARGE SCALE GENOMIC DNA]</scope>
    <source>
        <strain evidence="24 25">CPCC 202699</strain>
    </source>
</reference>
<feature type="transmembrane region" description="Helical" evidence="23">
    <location>
        <begin position="225"/>
        <end position="245"/>
    </location>
</feature>
<feature type="transmembrane region" description="Helical" evidence="23">
    <location>
        <begin position="141"/>
        <end position="166"/>
    </location>
</feature>
<comment type="similarity">
    <text evidence="16">Belongs to the SEDS family. FtsW subfamily.</text>
</comment>
<dbReference type="GO" id="GO:0051301">
    <property type="term" value="P:cell division"/>
    <property type="evidence" value="ECO:0007669"/>
    <property type="project" value="UniProtKB-KW"/>
</dbReference>
<evidence type="ECO:0000256" key="6">
    <source>
        <dbReference type="ARBA" id="ARBA00022679"/>
    </source>
</evidence>
<feature type="transmembrane region" description="Helical" evidence="23">
    <location>
        <begin position="84"/>
        <end position="102"/>
    </location>
</feature>
<proteinExistence type="inferred from homology"/>
<keyword evidence="10 23" id="KW-1133">Transmembrane helix</keyword>
<dbReference type="STRING" id="589385.SAMN05421504_104191"/>
<comment type="subcellular location">
    <subcellularLocation>
        <location evidence="1">Cell membrane</location>
        <topology evidence="1">Multi-pass membrane protein</topology>
    </subcellularLocation>
</comment>
<dbReference type="Proteomes" id="UP000199515">
    <property type="component" value="Unassembled WGS sequence"/>
</dbReference>
<comment type="pathway">
    <text evidence="2">Cell wall biogenesis; peptidoglycan biosynthesis.</text>
</comment>
<feature type="compositionally biased region" description="Low complexity" evidence="22">
    <location>
        <begin position="437"/>
        <end position="455"/>
    </location>
</feature>
<dbReference type="GO" id="GO:0008360">
    <property type="term" value="P:regulation of cell shape"/>
    <property type="evidence" value="ECO:0007669"/>
    <property type="project" value="UniProtKB-KW"/>
</dbReference>
<protein>
    <recommendedName>
        <fullName evidence="17">Probable peptidoglycan glycosyltransferase FtsW</fullName>
        <ecNumber evidence="19">2.4.99.28</ecNumber>
    </recommendedName>
    <alternativeName>
        <fullName evidence="18">Cell division protein FtsW</fullName>
    </alternativeName>
    <alternativeName>
        <fullName evidence="15">Cell wall polymerase</fullName>
    </alternativeName>
    <alternativeName>
        <fullName evidence="14">Peptidoglycan polymerase</fullName>
    </alternativeName>
</protein>
<dbReference type="RefSeq" id="WP_091290852.1">
    <property type="nucleotide sequence ID" value="NZ_FNON01000004.1"/>
</dbReference>
<keyword evidence="8" id="KW-0133">Cell shape</keyword>
<dbReference type="PANTHER" id="PTHR30474">
    <property type="entry name" value="CELL CYCLE PROTEIN"/>
    <property type="match status" value="1"/>
</dbReference>
<dbReference type="GO" id="GO:0008955">
    <property type="term" value="F:peptidoglycan glycosyltransferase activity"/>
    <property type="evidence" value="ECO:0007669"/>
    <property type="project" value="UniProtKB-EC"/>
</dbReference>
<evidence type="ECO:0000313" key="24">
    <source>
        <dbReference type="EMBL" id="SDY00417.1"/>
    </source>
</evidence>
<dbReference type="InterPro" id="IPR013437">
    <property type="entry name" value="FtsW"/>
</dbReference>
<evidence type="ECO:0000256" key="15">
    <source>
        <dbReference type="ARBA" id="ARBA00033270"/>
    </source>
</evidence>
<dbReference type="AlphaFoldDB" id="A0A1H3GBI2"/>
<evidence type="ECO:0000256" key="18">
    <source>
        <dbReference type="ARBA" id="ARBA00041418"/>
    </source>
</evidence>
<evidence type="ECO:0000256" key="22">
    <source>
        <dbReference type="SAM" id="MobiDB-lite"/>
    </source>
</evidence>
<dbReference type="GO" id="GO:0015648">
    <property type="term" value="F:lipid-linked peptidoglycan transporter activity"/>
    <property type="evidence" value="ECO:0007669"/>
    <property type="project" value="TreeGrafter"/>
</dbReference>
<evidence type="ECO:0000256" key="3">
    <source>
        <dbReference type="ARBA" id="ARBA00022475"/>
    </source>
</evidence>
<organism evidence="24 25">
    <name type="scientific">Amycolatopsis xylanica</name>
    <dbReference type="NCBI Taxonomy" id="589385"/>
    <lineage>
        <taxon>Bacteria</taxon>
        <taxon>Bacillati</taxon>
        <taxon>Actinomycetota</taxon>
        <taxon>Actinomycetes</taxon>
        <taxon>Pseudonocardiales</taxon>
        <taxon>Pseudonocardiaceae</taxon>
        <taxon>Amycolatopsis</taxon>
    </lineage>
</organism>
<feature type="transmembrane region" description="Helical" evidence="23">
    <location>
        <begin position="109"/>
        <end position="129"/>
    </location>
</feature>
<feature type="transmembrane region" description="Helical" evidence="23">
    <location>
        <begin position="178"/>
        <end position="195"/>
    </location>
</feature>
<feature type="transmembrane region" description="Helical" evidence="23">
    <location>
        <begin position="201"/>
        <end position="218"/>
    </location>
</feature>
<evidence type="ECO:0000256" key="21">
    <source>
        <dbReference type="ARBA" id="ARBA00049966"/>
    </source>
</evidence>
<keyword evidence="3" id="KW-1003">Cell membrane</keyword>
<dbReference type="PROSITE" id="PS00428">
    <property type="entry name" value="FTSW_RODA_SPOVE"/>
    <property type="match status" value="1"/>
</dbReference>
<feature type="transmembrane region" description="Helical" evidence="23">
    <location>
        <begin position="338"/>
        <end position="362"/>
    </location>
</feature>
<dbReference type="PANTHER" id="PTHR30474:SF2">
    <property type="entry name" value="PEPTIDOGLYCAN GLYCOSYLTRANSFERASE FTSW-RELATED"/>
    <property type="match status" value="1"/>
</dbReference>
<dbReference type="InterPro" id="IPR001182">
    <property type="entry name" value="FtsW/RodA"/>
</dbReference>
<gene>
    <name evidence="24" type="ORF">SAMN05421504_104191</name>
</gene>